<feature type="compositionally biased region" description="Low complexity" evidence="5">
    <location>
        <begin position="66"/>
        <end position="76"/>
    </location>
</feature>
<keyword evidence="4" id="KW-0539">Nucleus</keyword>
<dbReference type="PANTHER" id="PTHR31719">
    <property type="entry name" value="NAC TRANSCRIPTION FACTOR 56"/>
    <property type="match status" value="1"/>
</dbReference>
<dbReference type="GO" id="GO:0003677">
    <property type="term" value="F:DNA binding"/>
    <property type="evidence" value="ECO:0007669"/>
    <property type="project" value="UniProtKB-KW"/>
</dbReference>
<name>A0A6V7Q6X7_ANACO</name>
<dbReference type="GO" id="GO:0006355">
    <property type="term" value="P:regulation of DNA-templated transcription"/>
    <property type="evidence" value="ECO:0007669"/>
    <property type="project" value="InterPro"/>
</dbReference>
<sequence>MSGHDLQLPPGFRFHPTDEELVTHYLCRRCAAMPIAVPIIARSICISTTRGTYLVWRCTERRNGTSFRRGTESTRTGRGRTGRPGRVTGKRRARTNRSARLNRSVLRRPWFLHREGTQGRENELDHARVPARRRGPVGPQEEQPQAR</sequence>
<evidence type="ECO:0000256" key="4">
    <source>
        <dbReference type="ARBA" id="ARBA00023242"/>
    </source>
</evidence>
<keyword evidence="3" id="KW-0804">Transcription</keyword>
<evidence type="ECO:0000259" key="6">
    <source>
        <dbReference type="PROSITE" id="PS51005"/>
    </source>
</evidence>
<feature type="compositionally biased region" description="Basic residues" evidence="5">
    <location>
        <begin position="77"/>
        <end position="97"/>
    </location>
</feature>
<dbReference type="InterPro" id="IPR036093">
    <property type="entry name" value="NAC_dom_sf"/>
</dbReference>
<evidence type="ECO:0000256" key="1">
    <source>
        <dbReference type="ARBA" id="ARBA00023015"/>
    </source>
</evidence>
<keyword evidence="1" id="KW-0805">Transcription regulation</keyword>
<reference evidence="7" key="1">
    <citation type="submission" date="2020-07" db="EMBL/GenBank/DDBJ databases">
        <authorList>
            <person name="Lin J."/>
        </authorList>
    </citation>
    <scope>NUCLEOTIDE SEQUENCE</scope>
</reference>
<accession>A0A6V7Q6X7</accession>
<protein>
    <recommendedName>
        <fullName evidence="6">NAC domain-containing protein</fullName>
    </recommendedName>
</protein>
<dbReference type="PANTHER" id="PTHR31719:SF183">
    <property type="entry name" value="NAC DOMAIN-CONTAINING PROTEIN 2"/>
    <property type="match status" value="1"/>
</dbReference>
<dbReference type="InterPro" id="IPR003441">
    <property type="entry name" value="NAC-dom"/>
</dbReference>
<evidence type="ECO:0000313" key="7">
    <source>
        <dbReference type="EMBL" id="CAD1838768.1"/>
    </source>
</evidence>
<dbReference type="EMBL" id="LR862133">
    <property type="protein sequence ID" value="CAD1838768.1"/>
    <property type="molecule type" value="Genomic_DNA"/>
</dbReference>
<evidence type="ECO:0000256" key="5">
    <source>
        <dbReference type="SAM" id="MobiDB-lite"/>
    </source>
</evidence>
<feature type="domain" description="NAC" evidence="6">
    <location>
        <begin position="8"/>
        <end position="147"/>
    </location>
</feature>
<feature type="region of interest" description="Disordered" evidence="5">
    <location>
        <begin position="116"/>
        <end position="147"/>
    </location>
</feature>
<gene>
    <name evidence="7" type="ORF">CB5_LOCUS21979</name>
</gene>
<keyword evidence="2" id="KW-0238">DNA-binding</keyword>
<dbReference type="Pfam" id="PF02365">
    <property type="entry name" value="NAM"/>
    <property type="match status" value="1"/>
</dbReference>
<evidence type="ECO:0000256" key="2">
    <source>
        <dbReference type="ARBA" id="ARBA00023125"/>
    </source>
</evidence>
<feature type="compositionally biased region" description="Basic and acidic residues" evidence="5">
    <location>
        <begin position="116"/>
        <end position="128"/>
    </location>
</feature>
<evidence type="ECO:0000256" key="3">
    <source>
        <dbReference type="ARBA" id="ARBA00023163"/>
    </source>
</evidence>
<organism evidence="7">
    <name type="scientific">Ananas comosus var. bracteatus</name>
    <name type="common">red pineapple</name>
    <dbReference type="NCBI Taxonomy" id="296719"/>
    <lineage>
        <taxon>Eukaryota</taxon>
        <taxon>Viridiplantae</taxon>
        <taxon>Streptophyta</taxon>
        <taxon>Embryophyta</taxon>
        <taxon>Tracheophyta</taxon>
        <taxon>Spermatophyta</taxon>
        <taxon>Magnoliopsida</taxon>
        <taxon>Liliopsida</taxon>
        <taxon>Poales</taxon>
        <taxon>Bromeliaceae</taxon>
        <taxon>Bromelioideae</taxon>
        <taxon>Ananas</taxon>
    </lineage>
</organism>
<dbReference type="SUPFAM" id="SSF101941">
    <property type="entry name" value="NAC domain"/>
    <property type="match status" value="1"/>
</dbReference>
<feature type="region of interest" description="Disordered" evidence="5">
    <location>
        <begin position="66"/>
        <end position="100"/>
    </location>
</feature>
<dbReference type="PROSITE" id="PS51005">
    <property type="entry name" value="NAC"/>
    <property type="match status" value="1"/>
</dbReference>
<proteinExistence type="predicted"/>
<dbReference type="AlphaFoldDB" id="A0A6V7Q6X7"/>